<evidence type="ECO:0000256" key="5">
    <source>
        <dbReference type="SAM" id="MobiDB-lite"/>
    </source>
</evidence>
<gene>
    <name evidence="7" type="ORF">IFM89_016361</name>
</gene>
<feature type="compositionally biased region" description="Basic and acidic residues" evidence="5">
    <location>
        <begin position="204"/>
        <end position="213"/>
    </location>
</feature>
<dbReference type="EMBL" id="JADFTS010000007">
    <property type="protein sequence ID" value="KAF9597220.1"/>
    <property type="molecule type" value="Genomic_DNA"/>
</dbReference>
<feature type="domain" description="Ethylene insensitive 3-like DNA-binding" evidence="6">
    <location>
        <begin position="35"/>
        <end position="145"/>
    </location>
</feature>
<comment type="subcellular location">
    <subcellularLocation>
        <location evidence="1">Nucleus</location>
    </subcellularLocation>
</comment>
<evidence type="ECO:0000313" key="8">
    <source>
        <dbReference type="Proteomes" id="UP000631114"/>
    </source>
</evidence>
<evidence type="ECO:0000256" key="4">
    <source>
        <dbReference type="ARBA" id="ARBA00023242"/>
    </source>
</evidence>
<dbReference type="Proteomes" id="UP000631114">
    <property type="component" value="Unassembled WGS sequence"/>
</dbReference>
<protein>
    <recommendedName>
        <fullName evidence="6">Ethylene insensitive 3-like DNA-binding domain-containing protein</fullName>
    </recommendedName>
</protein>
<dbReference type="PANTHER" id="PTHR33305:SF30">
    <property type="entry name" value="ETHYLENE INSENSITIVE 3-LIKE 3 PROTEIN"/>
    <property type="match status" value="1"/>
</dbReference>
<feature type="compositionally biased region" description="Basic and acidic residues" evidence="5">
    <location>
        <begin position="56"/>
        <end position="67"/>
    </location>
</feature>
<comment type="caution">
    <text evidence="7">The sequence shown here is derived from an EMBL/GenBank/DDBJ whole genome shotgun (WGS) entry which is preliminary data.</text>
</comment>
<evidence type="ECO:0000256" key="1">
    <source>
        <dbReference type="ARBA" id="ARBA00004123"/>
    </source>
</evidence>
<dbReference type="FunFam" id="1.10.3180.10:FF:000002">
    <property type="entry name" value="Ethylene insensitive 3-like 1"/>
    <property type="match status" value="1"/>
</dbReference>
<keyword evidence="8" id="KW-1185">Reference proteome</keyword>
<dbReference type="Pfam" id="PF04873">
    <property type="entry name" value="EIN3_DNA-bd"/>
    <property type="match status" value="1"/>
</dbReference>
<dbReference type="GO" id="GO:0003700">
    <property type="term" value="F:DNA-binding transcription factor activity"/>
    <property type="evidence" value="ECO:0007669"/>
    <property type="project" value="InterPro"/>
</dbReference>
<dbReference type="InterPro" id="IPR023278">
    <property type="entry name" value="Ethylene_insens-like_DNA-bd"/>
</dbReference>
<dbReference type="AlphaFoldDB" id="A0A835LJK3"/>
<reference evidence="7 8" key="1">
    <citation type="submission" date="2020-10" db="EMBL/GenBank/DDBJ databases">
        <title>The Coptis chinensis genome and diversification of protoberbering-type alkaloids.</title>
        <authorList>
            <person name="Wang B."/>
            <person name="Shu S."/>
            <person name="Song C."/>
            <person name="Liu Y."/>
        </authorList>
    </citation>
    <scope>NUCLEOTIDE SEQUENCE [LARGE SCALE GENOMIC DNA]</scope>
    <source>
        <strain evidence="7">HL-2020</strain>
        <tissue evidence="7">Leaf</tissue>
    </source>
</reference>
<feature type="compositionally biased region" description="Acidic residues" evidence="5">
    <location>
        <begin position="15"/>
        <end position="30"/>
    </location>
</feature>
<name>A0A835LJK3_9MAGN</name>
<organism evidence="7 8">
    <name type="scientific">Coptis chinensis</name>
    <dbReference type="NCBI Taxonomy" id="261450"/>
    <lineage>
        <taxon>Eukaryota</taxon>
        <taxon>Viridiplantae</taxon>
        <taxon>Streptophyta</taxon>
        <taxon>Embryophyta</taxon>
        <taxon>Tracheophyta</taxon>
        <taxon>Spermatophyta</taxon>
        <taxon>Magnoliopsida</taxon>
        <taxon>Ranunculales</taxon>
        <taxon>Ranunculaceae</taxon>
        <taxon>Coptidoideae</taxon>
        <taxon>Coptis</taxon>
    </lineage>
</organism>
<proteinExistence type="inferred from homology"/>
<evidence type="ECO:0000259" key="6">
    <source>
        <dbReference type="Pfam" id="PF04873"/>
    </source>
</evidence>
<dbReference type="PANTHER" id="PTHR33305">
    <property type="entry name" value="ETHYLENE INSENSITIVE 3-LIKE 2 PROTEIN"/>
    <property type="match status" value="1"/>
</dbReference>
<evidence type="ECO:0000313" key="7">
    <source>
        <dbReference type="EMBL" id="KAF9597220.1"/>
    </source>
</evidence>
<dbReference type="Gene3D" id="1.10.3180.10">
    <property type="entry name" value="DNA-binding domain of EIN3-like"/>
    <property type="match status" value="1"/>
</dbReference>
<comment type="similarity">
    <text evidence="2">Belongs to the EIN3 family.</text>
</comment>
<dbReference type="GO" id="GO:0005634">
    <property type="term" value="C:nucleus"/>
    <property type="evidence" value="ECO:0007669"/>
    <property type="project" value="UniProtKB-SubCell"/>
</dbReference>
<dbReference type="InterPro" id="IPR047091">
    <property type="entry name" value="EIN3-like_DNA-bd"/>
</dbReference>
<dbReference type="InterPro" id="IPR006957">
    <property type="entry name" value="EIN3"/>
</dbReference>
<dbReference type="GO" id="GO:0003677">
    <property type="term" value="F:DNA binding"/>
    <property type="evidence" value="ECO:0007669"/>
    <property type="project" value="TreeGrafter"/>
</dbReference>
<feature type="region of interest" description="Disordered" evidence="5">
    <location>
        <begin position="137"/>
        <end position="227"/>
    </location>
</feature>
<keyword evidence="4" id="KW-0539">Nucleus</keyword>
<dbReference type="GO" id="GO:0009873">
    <property type="term" value="P:ethylene-activated signaling pathway"/>
    <property type="evidence" value="ECO:0007669"/>
    <property type="project" value="UniProtKB-KW"/>
</dbReference>
<dbReference type="OrthoDB" id="2017676at2759"/>
<evidence type="ECO:0000256" key="2">
    <source>
        <dbReference type="ARBA" id="ARBA00009416"/>
    </source>
</evidence>
<sequence length="451" mass="50584">MENLMMDENVFGDNSDVEGENIADKDVSDEEIDAEELERRMWKDRVKLKRIRERQKVMAQRDADKLKPKQTSDQARRKKMSRAQDGILKYMLKLMEVCKARGFVYGIIPEKGKPVSGASDNIRAWWKEKVKFDKNGPAAIANNDNGALGVPETPPGAFGGRKEAAASSDSDYDVDGAEVGSGSDLSNDSDPRREPPDNSKLSVHYKEQVEEQRPRKRLRGKETRANRQAAPYHTEYLHGEPRNALPDMNVSDVQIVENPIDVIQPISSVMPLEKDFDGQPQLSESAVHNFSTLPNSMVATTQSMFVGGRPLLDPVRQEVELRPAVTNNFHDPLGAYGFPQNEQQMGVVMVNPHIRSEENRVNVPLLHGNMNESTVGEVHHNAKAESDQGRPGQNEFEYPYEGLSLDAIQGFDSFSPNNFKDFPIDFPSDFPGLDTAVYDFDDDFDYYYGGA</sequence>
<feature type="region of interest" description="Disordered" evidence="5">
    <location>
        <begin position="56"/>
        <end position="80"/>
    </location>
</feature>
<accession>A0A835LJK3</accession>
<feature type="region of interest" description="Disordered" evidence="5">
    <location>
        <begin position="1"/>
        <end position="30"/>
    </location>
</feature>
<evidence type="ECO:0000256" key="3">
    <source>
        <dbReference type="ARBA" id="ARBA00022745"/>
    </source>
</evidence>
<keyword evidence="3" id="KW-0936">Ethylene signaling pathway</keyword>